<accession>A0A5B8XE30</accession>
<evidence type="ECO:0000313" key="1">
    <source>
        <dbReference type="EMBL" id="QED23523.1"/>
    </source>
</evidence>
<sequence length="150" mass="16857">MDNYSTNYETQNSTTHTYNGTLYSRAYNRQDTVLSNESNVVNDQAQSVNTVSAEYNSSQQLNFQLNSAEIGSYNAVDIDNTNQKESIGQKNDFNIPPDNEQSVGFINKTQLAQQNIYSQLHKCNLMRGVNIRQIQSLKKQNSSDSLGSSK</sequence>
<dbReference type="EMBL" id="CP029077">
    <property type="protein sequence ID" value="QED23523.1"/>
    <property type="molecule type" value="Genomic_DNA"/>
</dbReference>
<organism evidence="1 2">
    <name type="scientific">Candidatus Deianiraea vastatrix</name>
    <dbReference type="NCBI Taxonomy" id="2163644"/>
    <lineage>
        <taxon>Bacteria</taxon>
        <taxon>Pseudomonadati</taxon>
        <taxon>Pseudomonadota</taxon>
        <taxon>Alphaproteobacteria</taxon>
        <taxon>Rickettsiales</taxon>
        <taxon>Candidatus Deianiraeaceae</taxon>
        <taxon>Candidatus Deianiraea</taxon>
    </lineage>
</organism>
<dbReference type="AlphaFoldDB" id="A0A5B8XE30"/>
<evidence type="ECO:0000313" key="2">
    <source>
        <dbReference type="Proteomes" id="UP000321934"/>
    </source>
</evidence>
<protein>
    <submittedName>
        <fullName evidence="1">Uncharacterized protein</fullName>
    </submittedName>
</protein>
<dbReference type="Proteomes" id="UP000321934">
    <property type="component" value="Chromosome"/>
</dbReference>
<proteinExistence type="predicted"/>
<keyword evidence="2" id="KW-1185">Reference proteome</keyword>
<dbReference type="RefSeq" id="WP_146820791.1">
    <property type="nucleotide sequence ID" value="NZ_CP029077.1"/>
</dbReference>
<reference evidence="1 2" key="1">
    <citation type="journal article" date="2019" name="ISME J.">
        <title>Deianiraea, an extracellular bacterium associated with the ciliate Paramecium, suggests an alternative scenario for the evolution of Rickettsiales.</title>
        <authorList>
            <person name="Castelli M."/>
            <person name="Sabaneyeva E."/>
            <person name="Lanzoni O."/>
            <person name="Lebedeva N."/>
            <person name="Floriano A.M."/>
            <person name="Gaiarsa S."/>
            <person name="Benken K."/>
            <person name="Modeo L."/>
            <person name="Bandi C."/>
            <person name="Potekhin A."/>
            <person name="Sassera D."/>
            <person name="Petroni G."/>
        </authorList>
    </citation>
    <scope>NUCLEOTIDE SEQUENCE [LARGE SCALE GENOMIC DNA]</scope>
    <source>
        <strain evidence="1">CyL4-1</strain>
    </source>
</reference>
<name>A0A5B8XE30_9RICK</name>
<gene>
    <name evidence="1" type="ORF">Deia_00733</name>
</gene>